<dbReference type="RefSeq" id="WP_121835887.1">
    <property type="nucleotide sequence ID" value="NZ_CP163513.1"/>
</dbReference>
<sequence>MSFFQLAEQLSDPYKAVFNRVYLYATIQEIPDDVCNDAMLNLYDVLYTAQAEKKPIEQIVGDDIEAFCQSYFDQRKLHRFLTSLPDRFFRWGKWILEWKSSLWRGIG</sequence>
<proteinExistence type="predicted"/>
<organism evidence="1 2">
    <name type="scientific">Streptococcus hillyeri</name>
    <dbReference type="NCBI Taxonomy" id="2282420"/>
    <lineage>
        <taxon>Bacteria</taxon>
        <taxon>Bacillati</taxon>
        <taxon>Bacillota</taxon>
        <taxon>Bacilli</taxon>
        <taxon>Lactobacillales</taxon>
        <taxon>Streptococcaceae</taxon>
        <taxon>Streptococcus</taxon>
    </lineage>
</organism>
<comment type="caution">
    <text evidence="1">The sequence shown here is derived from an EMBL/GenBank/DDBJ whole genome shotgun (WGS) entry which is preliminary data.</text>
</comment>
<name>A0A3L9DV83_9STRE</name>
<protein>
    <submittedName>
        <fullName evidence="1">Uncharacterized protein</fullName>
    </submittedName>
</protein>
<dbReference type="Proteomes" id="UP000279194">
    <property type="component" value="Unassembled WGS sequence"/>
</dbReference>
<dbReference type="Gene3D" id="1.10.1900.10">
    <property type="entry name" value="c-terminal domain of poly(a) binding protein"/>
    <property type="match status" value="1"/>
</dbReference>
<dbReference type="EMBL" id="RCVM01000013">
    <property type="protein sequence ID" value="RLY02670.1"/>
    <property type="molecule type" value="Genomic_DNA"/>
</dbReference>
<dbReference type="SUPFAM" id="SSF158560">
    <property type="entry name" value="BH3980-like"/>
    <property type="match status" value="1"/>
</dbReference>
<evidence type="ECO:0000313" key="1">
    <source>
        <dbReference type="EMBL" id="RLY02670.1"/>
    </source>
</evidence>
<reference evidence="1 2" key="1">
    <citation type="submission" date="2018-10" db="EMBL/GenBank/DDBJ databases">
        <title>Streptococcus hillyeri sp. nov., isolated from equine tracheal sample.</title>
        <authorList>
            <person name="Macfadyen A.C."/>
            <person name="Waller A."/>
            <person name="Paterson G.K."/>
        </authorList>
    </citation>
    <scope>NUCLEOTIDE SEQUENCE [LARGE SCALE GENOMIC DNA]</scope>
    <source>
        <strain evidence="1 2">28462</strain>
    </source>
</reference>
<keyword evidence="2" id="KW-1185">Reference proteome</keyword>
<accession>A0A3L9DV83</accession>
<evidence type="ECO:0000313" key="2">
    <source>
        <dbReference type="Proteomes" id="UP000279194"/>
    </source>
</evidence>
<dbReference type="OrthoDB" id="2087617at2"/>
<dbReference type="AlphaFoldDB" id="A0A3L9DV83"/>
<gene>
    <name evidence="1" type="ORF">EAF07_07120</name>
</gene>